<evidence type="ECO:0000313" key="1">
    <source>
        <dbReference type="EMBL" id="QEX20083.1"/>
    </source>
</evidence>
<dbReference type="AlphaFoldDB" id="A0A5J6MRX9"/>
<dbReference type="KEGG" id="htq:FRZ44_53980"/>
<name>A0A5J6MRX9_9PROT</name>
<dbReference type="RefSeq" id="WP_151180082.1">
    <property type="nucleotide sequence ID" value="NZ_CP042906.1"/>
</dbReference>
<organism evidence="1 2">
    <name type="scientific">Hypericibacter terrae</name>
    <dbReference type="NCBI Taxonomy" id="2602015"/>
    <lineage>
        <taxon>Bacteria</taxon>
        <taxon>Pseudomonadati</taxon>
        <taxon>Pseudomonadota</taxon>
        <taxon>Alphaproteobacteria</taxon>
        <taxon>Rhodospirillales</taxon>
        <taxon>Dongiaceae</taxon>
        <taxon>Hypericibacter</taxon>
    </lineage>
</organism>
<reference evidence="1 2" key="1">
    <citation type="submission" date="2019-08" db="EMBL/GenBank/DDBJ databases">
        <title>Hyperibacter terrae gen. nov., sp. nov. and Hyperibacter viscosus sp. nov., two new members in the family Rhodospirillaceae isolated from the rhizosphere of Hypericum perforatum.</title>
        <authorList>
            <person name="Noviana Z."/>
        </authorList>
    </citation>
    <scope>NUCLEOTIDE SEQUENCE [LARGE SCALE GENOMIC DNA]</scope>
    <source>
        <strain evidence="1 2">R5913</strain>
    </source>
</reference>
<evidence type="ECO:0000313" key="2">
    <source>
        <dbReference type="Proteomes" id="UP000326202"/>
    </source>
</evidence>
<dbReference type="Proteomes" id="UP000326202">
    <property type="component" value="Chromosome"/>
</dbReference>
<gene>
    <name evidence="1" type="ORF">FRZ44_53980</name>
</gene>
<sequence length="142" mass="14928">MVHRQTPSRPPQRRARWARALLAVLLGGAGIAIAGATAPQASAASDTAGFVAGVEDLPLMPGLTELSGSGYAFDSSTGRIVEAYAAGDVSQQQVLDFYSSTLPQLGWEAATSHSYRRQGERLAIEFVKGSGPLTVHFTVTPE</sequence>
<dbReference type="OrthoDB" id="14876at2"/>
<protein>
    <submittedName>
        <fullName evidence="1">Uncharacterized protein</fullName>
    </submittedName>
</protein>
<proteinExistence type="predicted"/>
<accession>A0A5J6MRX9</accession>
<keyword evidence="2" id="KW-1185">Reference proteome</keyword>
<dbReference type="EMBL" id="CP042906">
    <property type="protein sequence ID" value="QEX20083.1"/>
    <property type="molecule type" value="Genomic_DNA"/>
</dbReference>